<keyword evidence="4" id="KW-0862">Zinc</keyword>
<dbReference type="PANTHER" id="PTHR43808">
    <property type="entry name" value="ACETYLORNITHINE DEACETYLASE"/>
    <property type="match status" value="1"/>
</dbReference>
<dbReference type="Gene3D" id="3.30.70.360">
    <property type="match status" value="1"/>
</dbReference>
<dbReference type="SUPFAM" id="SSF55031">
    <property type="entry name" value="Bacterial exopeptidase dimerisation domain"/>
    <property type="match status" value="1"/>
</dbReference>
<evidence type="ECO:0000256" key="1">
    <source>
        <dbReference type="ARBA" id="ARBA00001947"/>
    </source>
</evidence>
<dbReference type="InterPro" id="IPR011650">
    <property type="entry name" value="Peptidase_M20_dimer"/>
</dbReference>
<dbReference type="GO" id="GO:0046872">
    <property type="term" value="F:metal ion binding"/>
    <property type="evidence" value="ECO:0007669"/>
    <property type="project" value="UniProtKB-KW"/>
</dbReference>
<dbReference type="InterPro" id="IPR036264">
    <property type="entry name" value="Bact_exopeptidase_dim_dom"/>
</dbReference>
<keyword evidence="3" id="KW-0378">Hydrolase</keyword>
<dbReference type="PROSITE" id="PS00758">
    <property type="entry name" value="ARGE_DAPE_CPG2_1"/>
    <property type="match status" value="1"/>
</dbReference>
<comment type="caution">
    <text evidence="6">The sequence shown here is derived from an EMBL/GenBank/DDBJ whole genome shotgun (WGS) entry which is preliminary data.</text>
</comment>
<dbReference type="InterPro" id="IPR001261">
    <property type="entry name" value="ArgE/DapE_CS"/>
</dbReference>
<dbReference type="AlphaFoldDB" id="E6PZI3"/>
<dbReference type="Pfam" id="PF01546">
    <property type="entry name" value="Peptidase_M20"/>
    <property type="match status" value="1"/>
</dbReference>
<feature type="domain" description="Peptidase M20 dimerisation" evidence="5">
    <location>
        <begin position="216"/>
        <end position="310"/>
    </location>
</feature>
<dbReference type="PANTHER" id="PTHR43808:SF17">
    <property type="entry name" value="PEPTIDASE M20"/>
    <property type="match status" value="1"/>
</dbReference>
<evidence type="ECO:0000256" key="3">
    <source>
        <dbReference type="ARBA" id="ARBA00022801"/>
    </source>
</evidence>
<evidence type="ECO:0000256" key="2">
    <source>
        <dbReference type="ARBA" id="ARBA00022723"/>
    </source>
</evidence>
<dbReference type="EMBL" id="CABN01000125">
    <property type="protein sequence ID" value="CBI00342.1"/>
    <property type="molecule type" value="Genomic_DNA"/>
</dbReference>
<dbReference type="InterPro" id="IPR050072">
    <property type="entry name" value="Peptidase_M20A"/>
</dbReference>
<proteinExistence type="predicted"/>
<dbReference type="Gene3D" id="3.40.630.10">
    <property type="entry name" value="Zn peptidases"/>
    <property type="match status" value="1"/>
</dbReference>
<evidence type="ECO:0000259" key="5">
    <source>
        <dbReference type="Pfam" id="PF07687"/>
    </source>
</evidence>
<reference evidence="6" key="1">
    <citation type="submission" date="2009-10" db="EMBL/GenBank/DDBJ databases">
        <title>Diversity of trophic interactions inside an arsenic-rich microbial ecosystem.</title>
        <authorList>
            <person name="Bertin P.N."/>
            <person name="Heinrich-Salmeron A."/>
            <person name="Pelletier E."/>
            <person name="Goulhen-Chollet F."/>
            <person name="Arsene-Ploetze F."/>
            <person name="Gallien S."/>
            <person name="Calteau A."/>
            <person name="Vallenet D."/>
            <person name="Casiot C."/>
            <person name="Chane-Woon-Ming B."/>
            <person name="Giloteaux L."/>
            <person name="Barakat M."/>
            <person name="Bonnefoy V."/>
            <person name="Bruneel O."/>
            <person name="Chandler M."/>
            <person name="Cleiss J."/>
            <person name="Duran R."/>
            <person name="Elbaz-Poulichet F."/>
            <person name="Fonknechten N."/>
            <person name="Lauga B."/>
            <person name="Mornico D."/>
            <person name="Ortet P."/>
            <person name="Schaeffer C."/>
            <person name="Siguier P."/>
            <person name="Alexander Thil Smith A."/>
            <person name="Van Dorsselaer A."/>
            <person name="Weissenbach J."/>
            <person name="Medigue C."/>
            <person name="Le Paslier D."/>
        </authorList>
    </citation>
    <scope>NUCLEOTIDE SEQUENCE</scope>
</reference>
<keyword evidence="2" id="KW-0479">Metal-binding</keyword>
<evidence type="ECO:0000313" key="6">
    <source>
        <dbReference type="EMBL" id="CBI00342.1"/>
    </source>
</evidence>
<sequence>MPRLTSSTGLTNPARNPASAFSRVTALAEQRAVHDAFRWFHLQNQQLLRWQSELVGIPAPPFGEQARSVWIAERFRAVGLTDIETDALSNVWASLPSFSGAHELGPVILISAHLDTVFPADTPLDPVVREERLEAPGACDNAAGVIGMLALAHAMVEARLQPPAKLIFLGNVGEEGEGDLRGVRHIYQLAPFASRIAAHIVLDGAGAESAVTQALGSRRFQVTIQGPGGHSFTDAGTANPITALAFALAELSLTHLPAEEPRTTINVGTISGGTSVNSIPELATAAIDFRSTDMQQLVRLEVALHRAVEDAVELINLRSQAHQAKRHESASRSLLRFAIEKIGDRPAAELPQDAALLETLRAVDRHLCLRTDLRLGSTDANIPLSLGIPAVSLGAGGEGGGAHTRCEWYSGLNRELGLKRILLLTLAMLERVAETE</sequence>
<comment type="cofactor">
    <cofactor evidence="1">
        <name>Zn(2+)</name>
        <dbReference type="ChEBI" id="CHEBI:29105"/>
    </cofactor>
</comment>
<protein>
    <submittedName>
        <fullName evidence="6">Peptidase M20</fullName>
    </submittedName>
</protein>
<organism evidence="6">
    <name type="scientific">mine drainage metagenome</name>
    <dbReference type="NCBI Taxonomy" id="410659"/>
    <lineage>
        <taxon>unclassified sequences</taxon>
        <taxon>metagenomes</taxon>
        <taxon>ecological metagenomes</taxon>
    </lineage>
</organism>
<dbReference type="Pfam" id="PF07687">
    <property type="entry name" value="M20_dimer"/>
    <property type="match status" value="1"/>
</dbReference>
<evidence type="ECO:0000256" key="4">
    <source>
        <dbReference type="ARBA" id="ARBA00022833"/>
    </source>
</evidence>
<gene>
    <name evidence="6" type="ORF">CARN3_1359</name>
</gene>
<accession>E6PZI3</accession>
<dbReference type="InterPro" id="IPR002933">
    <property type="entry name" value="Peptidase_M20"/>
</dbReference>
<dbReference type="GO" id="GO:0016787">
    <property type="term" value="F:hydrolase activity"/>
    <property type="evidence" value="ECO:0007669"/>
    <property type="project" value="UniProtKB-KW"/>
</dbReference>
<name>E6PZI3_9ZZZZ</name>
<dbReference type="SUPFAM" id="SSF53187">
    <property type="entry name" value="Zn-dependent exopeptidases"/>
    <property type="match status" value="1"/>
</dbReference>